<feature type="chain" id="PRO_5013332524" evidence="1">
    <location>
        <begin position="29"/>
        <end position="291"/>
    </location>
</feature>
<dbReference type="OrthoDB" id="9852569at2"/>
<evidence type="ECO:0000313" key="2">
    <source>
        <dbReference type="EMBL" id="PEN13509.1"/>
    </source>
</evidence>
<dbReference type="EMBL" id="PDEQ01000004">
    <property type="protein sequence ID" value="PEN13509.1"/>
    <property type="molecule type" value="Genomic_DNA"/>
</dbReference>
<protein>
    <submittedName>
        <fullName evidence="2">Uncharacterized protein</fullName>
    </submittedName>
</protein>
<dbReference type="PROSITE" id="PS51257">
    <property type="entry name" value="PROKAR_LIPOPROTEIN"/>
    <property type="match status" value="1"/>
</dbReference>
<dbReference type="RefSeq" id="WP_098075431.1">
    <property type="nucleotide sequence ID" value="NZ_PDEQ01000004.1"/>
</dbReference>
<dbReference type="AlphaFoldDB" id="A0A2A8CXP6"/>
<name>A0A2A8CXP6_9BACT</name>
<keyword evidence="3" id="KW-1185">Reference proteome</keyword>
<comment type="caution">
    <text evidence="2">The sequence shown here is derived from an EMBL/GenBank/DDBJ whole genome shotgun (WGS) entry which is preliminary data.</text>
</comment>
<dbReference type="Proteomes" id="UP000220102">
    <property type="component" value="Unassembled WGS sequence"/>
</dbReference>
<gene>
    <name evidence="2" type="ORF">CRI94_09340</name>
</gene>
<reference evidence="2 3" key="1">
    <citation type="submission" date="2017-10" db="EMBL/GenBank/DDBJ databases">
        <title>Draft genome of Longibacter Salinarum.</title>
        <authorList>
            <person name="Goh K.M."/>
            <person name="Shamsir M.S."/>
            <person name="Lim S.W."/>
        </authorList>
    </citation>
    <scope>NUCLEOTIDE SEQUENCE [LARGE SCALE GENOMIC DNA]</scope>
    <source>
        <strain evidence="2 3">KCTC 52045</strain>
    </source>
</reference>
<feature type="signal peptide" evidence="1">
    <location>
        <begin position="1"/>
        <end position="28"/>
    </location>
</feature>
<evidence type="ECO:0000256" key="1">
    <source>
        <dbReference type="SAM" id="SignalP"/>
    </source>
</evidence>
<accession>A0A2A8CXP6</accession>
<proteinExistence type="predicted"/>
<evidence type="ECO:0000313" key="3">
    <source>
        <dbReference type="Proteomes" id="UP000220102"/>
    </source>
</evidence>
<organism evidence="2 3">
    <name type="scientific">Longibacter salinarum</name>
    <dbReference type="NCBI Taxonomy" id="1850348"/>
    <lineage>
        <taxon>Bacteria</taxon>
        <taxon>Pseudomonadati</taxon>
        <taxon>Rhodothermota</taxon>
        <taxon>Rhodothermia</taxon>
        <taxon>Rhodothermales</taxon>
        <taxon>Salisaetaceae</taxon>
        <taxon>Longibacter</taxon>
    </lineage>
</organism>
<keyword evidence="1" id="KW-0732">Signal</keyword>
<sequence>MISFRSVLHPALVASVVLFLILTGCDSAGPSTDAPTVTADETAEMIAVTLAEDAGGTTADFVSIDQSFMSNLSSQKALSGSFSRDCSYSDATQLWQCDVSASLTTDRSDASFSRTVEVQFLDSSDQPQRNYSVDGNDAASLSYTIVDGSGSFDGPRVSSQYGLPAPGESASSWTIDNPGTGRLTINGAGSRTVDASRSGRRGSRTRSAIVTTQATDVILERGNGIQSGTITGTYDAEVILANDEGDEVSRSVSVEYEATFSNGVVEVTFTGGGERFNGRTFEFSSVTGEPV</sequence>